<evidence type="ECO:0000259" key="8">
    <source>
        <dbReference type="Pfam" id="PF13742"/>
    </source>
</evidence>
<evidence type="ECO:0000313" key="9">
    <source>
        <dbReference type="EMBL" id="AYC30791.1"/>
    </source>
</evidence>
<dbReference type="Pfam" id="PF13742">
    <property type="entry name" value="tRNA_anti_2"/>
    <property type="match status" value="1"/>
</dbReference>
<dbReference type="AlphaFoldDB" id="A0A385YWE7"/>
<dbReference type="EMBL" id="CP032418">
    <property type="protein sequence ID" value="AYC30791.1"/>
    <property type="molecule type" value="Genomic_DNA"/>
</dbReference>
<feature type="domain" description="Exonuclease VII large subunit C-terminal" evidence="7">
    <location>
        <begin position="127"/>
        <end position="440"/>
    </location>
</feature>
<evidence type="ECO:0000256" key="3">
    <source>
        <dbReference type="ARBA" id="ARBA00022801"/>
    </source>
</evidence>
<keyword evidence="1 5" id="KW-0963">Cytoplasm</keyword>
<evidence type="ECO:0000256" key="1">
    <source>
        <dbReference type="ARBA" id="ARBA00022490"/>
    </source>
</evidence>
<feature type="domain" description="OB-fold nucleic acid binding" evidence="8">
    <location>
        <begin position="9"/>
        <end position="104"/>
    </location>
</feature>
<dbReference type="CDD" id="cd04489">
    <property type="entry name" value="ExoVII_LU_OBF"/>
    <property type="match status" value="1"/>
</dbReference>
<dbReference type="PANTHER" id="PTHR30008">
    <property type="entry name" value="EXODEOXYRIBONUCLEASE 7 LARGE SUBUNIT"/>
    <property type="match status" value="1"/>
</dbReference>
<evidence type="ECO:0000259" key="7">
    <source>
        <dbReference type="Pfam" id="PF02601"/>
    </source>
</evidence>
<dbReference type="InterPro" id="IPR020579">
    <property type="entry name" value="Exonuc_VII_lsu_C"/>
</dbReference>
<dbReference type="Proteomes" id="UP000265725">
    <property type="component" value="Chromosome"/>
</dbReference>
<evidence type="ECO:0000256" key="2">
    <source>
        <dbReference type="ARBA" id="ARBA00022722"/>
    </source>
</evidence>
<keyword evidence="3 5" id="KW-0378">Hydrolase</keyword>
<comment type="subcellular location">
    <subcellularLocation>
        <location evidence="5 6">Cytoplasm</location>
    </subcellularLocation>
</comment>
<organism evidence="9 10">
    <name type="scientific">Paenisporosarcina cavernae</name>
    <dbReference type="NCBI Taxonomy" id="2320858"/>
    <lineage>
        <taxon>Bacteria</taxon>
        <taxon>Bacillati</taxon>
        <taxon>Bacillota</taxon>
        <taxon>Bacilli</taxon>
        <taxon>Bacillales</taxon>
        <taxon>Caryophanaceae</taxon>
        <taxon>Paenisporosarcina</taxon>
    </lineage>
</organism>
<accession>A0A385YWE7</accession>
<gene>
    <name evidence="5" type="primary">xseA</name>
    <name evidence="9" type="ORF">D3873_06450</name>
</gene>
<evidence type="ECO:0000256" key="5">
    <source>
        <dbReference type="HAMAP-Rule" id="MF_00378"/>
    </source>
</evidence>
<dbReference type="Pfam" id="PF02601">
    <property type="entry name" value="Exonuc_VII_L"/>
    <property type="match status" value="1"/>
</dbReference>
<name>A0A385YWE7_9BACL</name>
<protein>
    <recommendedName>
        <fullName evidence="5">Exodeoxyribonuclease 7 large subunit</fullName>
        <ecNumber evidence="5">3.1.11.6</ecNumber>
    </recommendedName>
    <alternativeName>
        <fullName evidence="5">Exodeoxyribonuclease VII large subunit</fullName>
        <shortName evidence="5">Exonuclease VII large subunit</shortName>
    </alternativeName>
</protein>
<dbReference type="GO" id="GO:0005737">
    <property type="term" value="C:cytoplasm"/>
    <property type="evidence" value="ECO:0007669"/>
    <property type="project" value="UniProtKB-SubCell"/>
</dbReference>
<sequence length="451" mass="50670">MSTTEIAYLSVKALTKYIKRKFDADPHLRQVYVRGELSNVKIHTSGHIYFTLKDDSSKIAGVMFATNARSVAFKPENGMTVLIRGEVNVFEIAGNYQLYANDMQPDGVGALFVAFEQLKEKLRHEGLFRIETKKKLPAFPKTIGLVTATTGAAIRDVLTTLNRRFPLAKVIVFPTLVQGRGSAPSIVQSIQRANQYNEIDVLIVGRGGGSIEDLWAFNDEIVARAIYESEIPIISAVGHETDTTIADYVADVRAATPTAAAELSVPNQLEISRHIIQLEQSIQTKTLHLVQLAKEKVDRLQGATVMTQPERLYRPFIERHAYLQQKLESSITRQIERKKEQFLFLKSRLDQQQPLKTVAEANTRVDQLTHRLNEVKMFKLREEQQRFVSTLRTLEVLNPLQVMGRGFGIVYKKGHVVEQITSIKEGDVLSVTLKDGTISAKVLEVSKGKEE</sequence>
<proteinExistence type="inferred from homology"/>
<dbReference type="KEGG" id="paek:D3873_06450"/>
<dbReference type="OrthoDB" id="9802795at2"/>
<dbReference type="NCBIfam" id="TIGR00237">
    <property type="entry name" value="xseA"/>
    <property type="match status" value="1"/>
</dbReference>
<dbReference type="GO" id="GO:0009318">
    <property type="term" value="C:exodeoxyribonuclease VII complex"/>
    <property type="evidence" value="ECO:0007669"/>
    <property type="project" value="UniProtKB-UniRule"/>
</dbReference>
<comment type="subunit">
    <text evidence="5">Heterooligomer composed of large and small subunits.</text>
</comment>
<evidence type="ECO:0000256" key="6">
    <source>
        <dbReference type="RuleBase" id="RU004355"/>
    </source>
</evidence>
<dbReference type="RefSeq" id="WP_119884496.1">
    <property type="nucleotide sequence ID" value="NZ_CP032418.1"/>
</dbReference>
<keyword evidence="10" id="KW-1185">Reference proteome</keyword>
<keyword evidence="4 5" id="KW-0269">Exonuclease</keyword>
<comment type="catalytic activity">
    <reaction evidence="5 6">
        <text>Exonucleolytic cleavage in either 5'- to 3'- or 3'- to 5'-direction to yield nucleoside 5'-phosphates.</text>
        <dbReference type="EC" id="3.1.11.6"/>
    </reaction>
</comment>
<evidence type="ECO:0000313" key="10">
    <source>
        <dbReference type="Proteomes" id="UP000265725"/>
    </source>
</evidence>
<dbReference type="InterPro" id="IPR003753">
    <property type="entry name" value="Exonuc_VII_L"/>
</dbReference>
<keyword evidence="2 5" id="KW-0540">Nuclease</keyword>
<reference evidence="10" key="1">
    <citation type="submission" date="2018-09" db="EMBL/GenBank/DDBJ databases">
        <authorList>
            <person name="Zhu H."/>
        </authorList>
    </citation>
    <scope>NUCLEOTIDE SEQUENCE [LARGE SCALE GENOMIC DNA]</scope>
    <source>
        <strain evidence="10">K2R23-3</strain>
    </source>
</reference>
<comment type="similarity">
    <text evidence="5 6">Belongs to the XseA family.</text>
</comment>
<dbReference type="GO" id="GO:0003676">
    <property type="term" value="F:nucleic acid binding"/>
    <property type="evidence" value="ECO:0007669"/>
    <property type="project" value="InterPro"/>
</dbReference>
<dbReference type="InterPro" id="IPR025824">
    <property type="entry name" value="OB-fold_nuc-bd_dom"/>
</dbReference>
<dbReference type="HAMAP" id="MF_00378">
    <property type="entry name" value="Exonuc_7_L"/>
    <property type="match status" value="1"/>
</dbReference>
<comment type="function">
    <text evidence="5">Bidirectionally degrades single-stranded DNA into large acid-insoluble oligonucleotides, which are then degraded further into small acid-soluble oligonucleotides.</text>
</comment>
<dbReference type="EC" id="3.1.11.6" evidence="5"/>
<dbReference type="GO" id="GO:0006308">
    <property type="term" value="P:DNA catabolic process"/>
    <property type="evidence" value="ECO:0007669"/>
    <property type="project" value="UniProtKB-UniRule"/>
</dbReference>
<dbReference type="GO" id="GO:0008855">
    <property type="term" value="F:exodeoxyribonuclease VII activity"/>
    <property type="evidence" value="ECO:0007669"/>
    <property type="project" value="UniProtKB-UniRule"/>
</dbReference>
<dbReference type="PANTHER" id="PTHR30008:SF0">
    <property type="entry name" value="EXODEOXYRIBONUCLEASE 7 LARGE SUBUNIT"/>
    <property type="match status" value="1"/>
</dbReference>
<evidence type="ECO:0000256" key="4">
    <source>
        <dbReference type="ARBA" id="ARBA00022839"/>
    </source>
</evidence>